<evidence type="ECO:0000256" key="1">
    <source>
        <dbReference type="SAM" id="MobiDB-lite"/>
    </source>
</evidence>
<feature type="compositionally biased region" description="Basic and acidic residues" evidence="1">
    <location>
        <begin position="135"/>
        <end position="145"/>
    </location>
</feature>
<dbReference type="AlphaFoldDB" id="A0A8T0GRN6"/>
<dbReference type="Proteomes" id="UP000822688">
    <property type="component" value="Chromosome 10"/>
</dbReference>
<comment type="caution">
    <text evidence="2">The sequence shown here is derived from an EMBL/GenBank/DDBJ whole genome shotgun (WGS) entry which is preliminary data.</text>
</comment>
<accession>A0A8T0GRN6</accession>
<feature type="region of interest" description="Disordered" evidence="1">
    <location>
        <begin position="98"/>
        <end position="145"/>
    </location>
</feature>
<feature type="compositionally biased region" description="Polar residues" evidence="1">
    <location>
        <begin position="105"/>
        <end position="115"/>
    </location>
</feature>
<evidence type="ECO:0000313" key="2">
    <source>
        <dbReference type="EMBL" id="KAG0560348.1"/>
    </source>
</evidence>
<sequence length="211" mass="22928">MFDWIVLCVSRGLRSFCKMSMAVVCAAQLSLFGPSVDGAEAMRYRKCTLGASSGGFIFRPHRDCGNGHGYALLSCRASSGGSRRDYEKILARQQKRRVRHMKGVTPSTPDLMTTLDSEKRDQAKLDSYPDDVNDEEKHVNKERANPETVLPLDEAATDIVSASYVGSEHVAHGSEDDNELADLGDETGLAVADTGDAQDDPTAGRVQKSSK</sequence>
<gene>
    <name evidence="2" type="ORF">KC19_10G173700</name>
</gene>
<name>A0A8T0GRN6_CERPU</name>
<reference evidence="2" key="1">
    <citation type="submission" date="2020-06" db="EMBL/GenBank/DDBJ databases">
        <title>WGS assembly of Ceratodon purpureus strain R40.</title>
        <authorList>
            <person name="Carey S.B."/>
            <person name="Jenkins J."/>
            <person name="Shu S."/>
            <person name="Lovell J.T."/>
            <person name="Sreedasyam A."/>
            <person name="Maumus F."/>
            <person name="Tiley G.P."/>
            <person name="Fernandez-Pozo N."/>
            <person name="Barry K."/>
            <person name="Chen C."/>
            <person name="Wang M."/>
            <person name="Lipzen A."/>
            <person name="Daum C."/>
            <person name="Saski C.A."/>
            <person name="Payton A.C."/>
            <person name="Mcbreen J.C."/>
            <person name="Conrad R.E."/>
            <person name="Kollar L.M."/>
            <person name="Olsson S."/>
            <person name="Huttunen S."/>
            <person name="Landis J.B."/>
            <person name="Wickett N.J."/>
            <person name="Johnson M.G."/>
            <person name="Rensing S.A."/>
            <person name="Grimwood J."/>
            <person name="Schmutz J."/>
            <person name="Mcdaniel S.F."/>
        </authorList>
    </citation>
    <scope>NUCLEOTIDE SEQUENCE</scope>
    <source>
        <strain evidence="2">R40</strain>
    </source>
</reference>
<dbReference type="EMBL" id="CM026431">
    <property type="protein sequence ID" value="KAG0560348.1"/>
    <property type="molecule type" value="Genomic_DNA"/>
</dbReference>
<organism evidence="2 3">
    <name type="scientific">Ceratodon purpureus</name>
    <name type="common">Fire moss</name>
    <name type="synonym">Dicranum purpureum</name>
    <dbReference type="NCBI Taxonomy" id="3225"/>
    <lineage>
        <taxon>Eukaryota</taxon>
        <taxon>Viridiplantae</taxon>
        <taxon>Streptophyta</taxon>
        <taxon>Embryophyta</taxon>
        <taxon>Bryophyta</taxon>
        <taxon>Bryophytina</taxon>
        <taxon>Bryopsida</taxon>
        <taxon>Dicranidae</taxon>
        <taxon>Pseudoditrichales</taxon>
        <taxon>Ditrichaceae</taxon>
        <taxon>Ceratodon</taxon>
    </lineage>
</organism>
<keyword evidence="3" id="KW-1185">Reference proteome</keyword>
<feature type="region of interest" description="Disordered" evidence="1">
    <location>
        <begin position="167"/>
        <end position="211"/>
    </location>
</feature>
<evidence type="ECO:0000313" key="3">
    <source>
        <dbReference type="Proteomes" id="UP000822688"/>
    </source>
</evidence>
<proteinExistence type="predicted"/>
<protein>
    <submittedName>
        <fullName evidence="2">Uncharacterized protein</fullName>
    </submittedName>
</protein>
<feature type="compositionally biased region" description="Acidic residues" evidence="1">
    <location>
        <begin position="176"/>
        <end position="185"/>
    </location>
</feature>